<proteinExistence type="inferred from homology"/>
<dbReference type="SUPFAM" id="SSF54909">
    <property type="entry name" value="Dimeric alpha+beta barrel"/>
    <property type="match status" value="1"/>
</dbReference>
<evidence type="ECO:0000259" key="2">
    <source>
        <dbReference type="Pfam" id="PF03795"/>
    </source>
</evidence>
<comment type="similarity">
    <text evidence="1">Belongs to the YciI family.</text>
</comment>
<dbReference type="PANTHER" id="PTHR35174:SF3">
    <property type="entry name" value="BLL7171 PROTEIN"/>
    <property type="match status" value="1"/>
</dbReference>
<dbReference type="InterPro" id="IPR005545">
    <property type="entry name" value="YCII"/>
</dbReference>
<keyword evidence="4" id="KW-1185">Reference proteome</keyword>
<dbReference type="KEGG" id="bmu:Bmul_4928"/>
<evidence type="ECO:0000256" key="1">
    <source>
        <dbReference type="ARBA" id="ARBA00007689"/>
    </source>
</evidence>
<feature type="domain" description="YCII-related" evidence="2">
    <location>
        <begin position="1"/>
        <end position="112"/>
    </location>
</feature>
<dbReference type="Pfam" id="PF03795">
    <property type="entry name" value="YCII"/>
    <property type="match status" value="1"/>
</dbReference>
<dbReference type="InterPro" id="IPR011008">
    <property type="entry name" value="Dimeric_a/b-barrel"/>
</dbReference>
<gene>
    <name evidence="3" type="ordered locus">BMULJ_03586</name>
</gene>
<sequence length="117" mass="13068">MSYMLLIVEPTDQRAERTLEEGQALYARMVDFAESLKARGVLRAVESLERSERGTRVQVRDGETRIVDGPFAEAKEMVGGFFLVDVETRDEALDIARACPAAQWCTVEVRAVGPCFL</sequence>
<dbReference type="RefSeq" id="WP_006404189.1">
    <property type="nucleotide sequence ID" value="NC_010086.1"/>
</dbReference>
<protein>
    <recommendedName>
        <fullName evidence="2">YCII-related domain-containing protein</fullName>
    </recommendedName>
</protein>
<dbReference type="HOGENOM" id="CLU_130902_2_2_4"/>
<dbReference type="Gene3D" id="3.30.70.1060">
    <property type="entry name" value="Dimeric alpha+beta barrel"/>
    <property type="match status" value="1"/>
</dbReference>
<dbReference type="AlphaFoldDB" id="A0A0H3KK98"/>
<dbReference type="PANTHER" id="PTHR35174">
    <property type="entry name" value="BLL7171 PROTEIN-RELATED"/>
    <property type="match status" value="1"/>
</dbReference>
<organism evidence="3 4">
    <name type="scientific">Burkholderia multivorans (strain ATCC 17616 / 249)</name>
    <dbReference type="NCBI Taxonomy" id="395019"/>
    <lineage>
        <taxon>Bacteria</taxon>
        <taxon>Pseudomonadati</taxon>
        <taxon>Pseudomonadota</taxon>
        <taxon>Betaproteobacteria</taxon>
        <taxon>Burkholderiales</taxon>
        <taxon>Burkholderiaceae</taxon>
        <taxon>Burkholderia</taxon>
        <taxon>Burkholderia cepacia complex</taxon>
    </lineage>
</organism>
<dbReference type="Proteomes" id="UP000008815">
    <property type="component" value="Chromosome 2"/>
</dbReference>
<evidence type="ECO:0000313" key="4">
    <source>
        <dbReference type="Proteomes" id="UP000008815"/>
    </source>
</evidence>
<accession>A0A0H3KK98</accession>
<name>A0A0H3KK98_BURM1</name>
<dbReference type="eggNOG" id="COG3795">
    <property type="taxonomic scope" value="Bacteria"/>
</dbReference>
<dbReference type="STRING" id="395019.BMULJ_03586"/>
<evidence type="ECO:0000313" key="3">
    <source>
        <dbReference type="EMBL" id="BAG45458.1"/>
    </source>
</evidence>
<dbReference type="KEGG" id="bmj:BMULJ_03586"/>
<dbReference type="GeneID" id="89567415"/>
<dbReference type="EMBL" id="AP009386">
    <property type="protein sequence ID" value="BAG45458.1"/>
    <property type="molecule type" value="Genomic_DNA"/>
</dbReference>
<reference evidence="3 4" key="1">
    <citation type="submission" date="2007-04" db="EMBL/GenBank/DDBJ databases">
        <title>Complete genome sequence of Burkholderia multivorans ATCC 17616.</title>
        <authorList>
            <person name="Ohtsubo Y."/>
            <person name="Yamashita A."/>
            <person name="Kurokawa K."/>
            <person name="Takami H."/>
            <person name="Yuhara S."/>
            <person name="Nishiyama E."/>
            <person name="Endo R."/>
            <person name="Miyazaki R."/>
            <person name="Ono A."/>
            <person name="Yano K."/>
            <person name="Ito M."/>
            <person name="Sota M."/>
            <person name="Yuji N."/>
            <person name="Hattori M."/>
            <person name="Tsuda M."/>
        </authorList>
    </citation>
    <scope>NUCLEOTIDE SEQUENCE [LARGE SCALE GENOMIC DNA]</scope>
    <source>
        <strain evidence="4">ATCC 17616 / 249</strain>
    </source>
</reference>